<feature type="binding site" evidence="8">
    <location>
        <position position="83"/>
    </location>
    <ligand>
        <name>Zn(2+)</name>
        <dbReference type="ChEBI" id="CHEBI:29105"/>
        <label>2</label>
    </ligand>
</feature>
<protein>
    <recommendedName>
        <fullName evidence="7">DNA-directed RNA polymerase subunit</fullName>
    </recommendedName>
</protein>
<dbReference type="EMBL" id="CAJRGZ010000027">
    <property type="protein sequence ID" value="CAG5182612.1"/>
    <property type="molecule type" value="Genomic_DNA"/>
</dbReference>
<evidence type="ECO:0000259" key="10">
    <source>
        <dbReference type="PROSITE" id="PS51133"/>
    </source>
</evidence>
<evidence type="ECO:0000256" key="9">
    <source>
        <dbReference type="PROSITE-ProRule" id="PRU00472"/>
    </source>
</evidence>
<dbReference type="GO" id="GO:0006386">
    <property type="term" value="P:termination of RNA polymerase III transcription"/>
    <property type="evidence" value="ECO:0007669"/>
    <property type="project" value="TreeGrafter"/>
</dbReference>
<gene>
    <name evidence="11" type="ORF">ALTATR162_LOCUS10247</name>
</gene>
<dbReference type="CDD" id="cd10509">
    <property type="entry name" value="Zn-ribbon_RPC11"/>
    <property type="match status" value="1"/>
</dbReference>
<keyword evidence="4 9" id="KW-0863">Zinc-finger</keyword>
<keyword evidence="5 8" id="KW-0862">Zinc</keyword>
<dbReference type="Gene3D" id="2.20.25.10">
    <property type="match status" value="1"/>
</dbReference>
<reference evidence="11" key="1">
    <citation type="submission" date="2021-05" db="EMBL/GenBank/DDBJ databases">
        <authorList>
            <person name="Stam R."/>
        </authorList>
    </citation>
    <scope>NUCLEOTIDE SEQUENCE</scope>
    <source>
        <strain evidence="11">CS162</strain>
    </source>
</reference>
<dbReference type="RefSeq" id="XP_043173818.1">
    <property type="nucleotide sequence ID" value="XM_043317883.1"/>
</dbReference>
<name>A0A8J2I915_9PLEO</name>
<organism evidence="11 12">
    <name type="scientific">Alternaria atra</name>
    <dbReference type="NCBI Taxonomy" id="119953"/>
    <lineage>
        <taxon>Eukaryota</taxon>
        <taxon>Fungi</taxon>
        <taxon>Dikarya</taxon>
        <taxon>Ascomycota</taxon>
        <taxon>Pezizomycotina</taxon>
        <taxon>Dothideomycetes</taxon>
        <taxon>Pleosporomycetidae</taxon>
        <taxon>Pleosporales</taxon>
        <taxon>Pleosporineae</taxon>
        <taxon>Pleosporaceae</taxon>
        <taxon>Alternaria</taxon>
        <taxon>Alternaria sect. Ulocladioides</taxon>
    </lineage>
</organism>
<sequence>MLRVSKVPPGDPTTEDSVGQNRFECLTCPYHFVINKRYYERKYLKKKEVEDILGGKGAWDNVDKTEGISNDAEGYLRPRILQCPNEKCRNHEAYWYQLQIRSADEPMTAFYKCTQCAKEWRE</sequence>
<dbReference type="PANTHER" id="PTHR11239">
    <property type="entry name" value="DNA-DIRECTED RNA POLYMERASE"/>
    <property type="match status" value="1"/>
</dbReference>
<keyword evidence="7" id="KW-0804">Transcription</keyword>
<dbReference type="GO" id="GO:0003899">
    <property type="term" value="F:DNA-directed RNA polymerase activity"/>
    <property type="evidence" value="ECO:0007669"/>
    <property type="project" value="InterPro"/>
</dbReference>
<dbReference type="PIRSF" id="PIRSF005586">
    <property type="entry name" value="RNApol_RpoM"/>
    <property type="match status" value="1"/>
</dbReference>
<comment type="caution">
    <text evidence="11">The sequence shown here is derived from an EMBL/GenBank/DDBJ whole genome shotgun (WGS) entry which is preliminary data.</text>
</comment>
<evidence type="ECO:0000256" key="1">
    <source>
        <dbReference type="ARBA" id="ARBA00004123"/>
    </source>
</evidence>
<evidence type="ECO:0000256" key="3">
    <source>
        <dbReference type="ARBA" id="ARBA00022723"/>
    </source>
</evidence>
<keyword evidence="6 7" id="KW-0539">Nucleus</keyword>
<proteinExistence type="inferred from homology"/>
<feature type="binding site" evidence="8">
    <location>
        <position position="88"/>
    </location>
    <ligand>
        <name>Zn(2+)</name>
        <dbReference type="ChEBI" id="CHEBI:29105"/>
        <label>2</label>
    </ligand>
</feature>
<dbReference type="OrthoDB" id="282152at2759"/>
<dbReference type="InterPro" id="IPR034014">
    <property type="entry name" value="Zn_ribbon_RPC11_C"/>
</dbReference>
<dbReference type="AlphaFoldDB" id="A0A8J2I915"/>
<evidence type="ECO:0000313" key="11">
    <source>
        <dbReference type="EMBL" id="CAG5182612.1"/>
    </source>
</evidence>
<dbReference type="SMART" id="SM00440">
    <property type="entry name" value="ZnF_C2C2"/>
    <property type="match status" value="1"/>
</dbReference>
<keyword evidence="12" id="KW-1185">Reference proteome</keyword>
<evidence type="ECO:0000256" key="7">
    <source>
        <dbReference type="PIRNR" id="PIRNR005586"/>
    </source>
</evidence>
<dbReference type="PROSITE" id="PS51133">
    <property type="entry name" value="ZF_TFIIS_2"/>
    <property type="match status" value="1"/>
</dbReference>
<feature type="binding site" evidence="8">
    <location>
        <position position="116"/>
    </location>
    <ligand>
        <name>Zn(2+)</name>
        <dbReference type="ChEBI" id="CHEBI:29105"/>
        <label>2</label>
    </ligand>
</feature>
<keyword evidence="2 7" id="KW-0240">DNA-directed RNA polymerase</keyword>
<comment type="subcellular location">
    <subcellularLocation>
        <location evidence="1 7">Nucleus</location>
    </subcellularLocation>
</comment>
<dbReference type="Proteomes" id="UP000676310">
    <property type="component" value="Unassembled WGS sequence"/>
</dbReference>
<evidence type="ECO:0000313" key="12">
    <source>
        <dbReference type="Proteomes" id="UP000676310"/>
    </source>
</evidence>
<evidence type="ECO:0000256" key="6">
    <source>
        <dbReference type="ARBA" id="ARBA00023242"/>
    </source>
</evidence>
<dbReference type="PANTHER" id="PTHR11239:SF12">
    <property type="entry name" value="DNA-DIRECTED RNA POLYMERASE III SUBUNIT RPC10"/>
    <property type="match status" value="1"/>
</dbReference>
<comment type="function">
    <text evidence="7">DNA-dependent RNA polymerase catalyzes the transcription of DNA into RNA using the four ribonucleoside triphosphates as substrates.</text>
</comment>
<keyword evidence="3 8" id="KW-0479">Metal-binding</keyword>
<evidence type="ECO:0000256" key="2">
    <source>
        <dbReference type="ARBA" id="ARBA00022478"/>
    </source>
</evidence>
<evidence type="ECO:0000256" key="5">
    <source>
        <dbReference type="ARBA" id="ARBA00022833"/>
    </source>
</evidence>
<dbReference type="InterPro" id="IPR001222">
    <property type="entry name" value="Znf_TFIIS"/>
</dbReference>
<comment type="similarity">
    <text evidence="7">Belongs to the archaeal rpoM/eukaryotic RPA12/RPB9/RPC11 RNA polymerase family.</text>
</comment>
<feature type="binding site" evidence="8">
    <location>
        <position position="113"/>
    </location>
    <ligand>
        <name>Zn(2+)</name>
        <dbReference type="ChEBI" id="CHEBI:29105"/>
        <label>2</label>
    </ligand>
</feature>
<dbReference type="Pfam" id="PF01096">
    <property type="entry name" value="Zn_ribbon_TFIIS"/>
    <property type="match status" value="1"/>
</dbReference>
<dbReference type="GO" id="GO:0005666">
    <property type="term" value="C:RNA polymerase III complex"/>
    <property type="evidence" value="ECO:0007669"/>
    <property type="project" value="TreeGrafter"/>
</dbReference>
<feature type="binding site" evidence="8">
    <location>
        <position position="25"/>
    </location>
    <ligand>
        <name>Zn(2+)</name>
        <dbReference type="ChEBI" id="CHEBI:29105"/>
        <label>1</label>
    </ligand>
</feature>
<feature type="domain" description="TFIIS-type" evidence="10">
    <location>
        <begin position="79"/>
        <end position="121"/>
    </location>
</feature>
<dbReference type="GO" id="GO:0008270">
    <property type="term" value="F:zinc ion binding"/>
    <property type="evidence" value="ECO:0007669"/>
    <property type="project" value="UniProtKB-KW"/>
</dbReference>
<dbReference type="GO" id="GO:0003676">
    <property type="term" value="F:nucleic acid binding"/>
    <property type="evidence" value="ECO:0007669"/>
    <property type="project" value="InterPro"/>
</dbReference>
<dbReference type="InterPro" id="IPR012164">
    <property type="entry name" value="Rpa12/Rpb9/Rpc10/TFS"/>
</dbReference>
<evidence type="ECO:0000256" key="4">
    <source>
        <dbReference type="ARBA" id="ARBA00022771"/>
    </source>
</evidence>
<dbReference type="GeneID" id="67010387"/>
<evidence type="ECO:0000256" key="8">
    <source>
        <dbReference type="PIRSR" id="PIRSR005586-1"/>
    </source>
</evidence>
<accession>A0A8J2I915</accession>
<feature type="binding site" evidence="8">
    <location>
        <position position="28"/>
    </location>
    <ligand>
        <name>Zn(2+)</name>
        <dbReference type="ChEBI" id="CHEBI:29105"/>
        <label>1</label>
    </ligand>
</feature>
<dbReference type="SUPFAM" id="SSF57783">
    <property type="entry name" value="Zinc beta-ribbon"/>
    <property type="match status" value="1"/>
</dbReference>